<evidence type="ECO:0008006" key="3">
    <source>
        <dbReference type="Google" id="ProtNLM"/>
    </source>
</evidence>
<dbReference type="EMBL" id="BTRK01000004">
    <property type="protein sequence ID" value="GMR45867.1"/>
    <property type="molecule type" value="Genomic_DNA"/>
</dbReference>
<accession>A0AAN5HYT8</accession>
<feature type="non-terminal residue" evidence="1">
    <location>
        <position position="1"/>
    </location>
</feature>
<organism evidence="1 2">
    <name type="scientific">Pristionchus mayeri</name>
    <dbReference type="NCBI Taxonomy" id="1317129"/>
    <lineage>
        <taxon>Eukaryota</taxon>
        <taxon>Metazoa</taxon>
        <taxon>Ecdysozoa</taxon>
        <taxon>Nematoda</taxon>
        <taxon>Chromadorea</taxon>
        <taxon>Rhabditida</taxon>
        <taxon>Rhabditina</taxon>
        <taxon>Diplogasteromorpha</taxon>
        <taxon>Diplogasteroidea</taxon>
        <taxon>Neodiplogasteridae</taxon>
        <taxon>Pristionchus</taxon>
    </lineage>
</organism>
<evidence type="ECO:0000313" key="2">
    <source>
        <dbReference type="Proteomes" id="UP001328107"/>
    </source>
</evidence>
<reference evidence="2" key="1">
    <citation type="submission" date="2022-10" db="EMBL/GenBank/DDBJ databases">
        <title>Genome assembly of Pristionchus species.</title>
        <authorList>
            <person name="Yoshida K."/>
            <person name="Sommer R.J."/>
        </authorList>
    </citation>
    <scope>NUCLEOTIDE SEQUENCE [LARGE SCALE GENOMIC DNA]</scope>
    <source>
        <strain evidence="2">RS5460</strain>
    </source>
</reference>
<keyword evidence="2" id="KW-1185">Reference proteome</keyword>
<evidence type="ECO:0000313" key="1">
    <source>
        <dbReference type="EMBL" id="GMR45867.1"/>
    </source>
</evidence>
<dbReference type="SUPFAM" id="SSF53756">
    <property type="entry name" value="UDP-Glycosyltransferase/glycogen phosphorylase"/>
    <property type="match status" value="1"/>
</dbReference>
<sequence length="77" mass="8710">KILVFSPQFAVSHVNFLAKISDTLVDAGHEVVILAPLVDPLINGALTKKARVIELPETEYSKRWDDSRIRAMDSYWN</sequence>
<dbReference type="Proteomes" id="UP001328107">
    <property type="component" value="Unassembled WGS sequence"/>
</dbReference>
<protein>
    <recommendedName>
        <fullName evidence="3">Glucuronosyltransferase</fullName>
    </recommendedName>
</protein>
<proteinExistence type="predicted"/>
<gene>
    <name evidence="1" type="ORF">PMAYCL1PPCAC_16062</name>
</gene>
<dbReference type="AlphaFoldDB" id="A0AAN5HYT8"/>
<comment type="caution">
    <text evidence="1">The sequence shown here is derived from an EMBL/GenBank/DDBJ whole genome shotgun (WGS) entry which is preliminary data.</text>
</comment>
<name>A0AAN5HYT8_9BILA</name>